<keyword evidence="6" id="KW-0862">Zinc</keyword>
<dbReference type="GO" id="GO:0004222">
    <property type="term" value="F:metalloendopeptidase activity"/>
    <property type="evidence" value="ECO:0007669"/>
    <property type="project" value="InterPro"/>
</dbReference>
<dbReference type="InterPro" id="IPR050626">
    <property type="entry name" value="Peptidase_M16"/>
</dbReference>
<evidence type="ECO:0000256" key="3">
    <source>
        <dbReference type="ARBA" id="ARBA00022670"/>
    </source>
</evidence>
<accession>A0A840V2L0</accession>
<feature type="domain" description="Peptidase M16 N-terminal" evidence="11">
    <location>
        <begin position="84"/>
        <end position="209"/>
    </location>
</feature>
<dbReference type="PANTHER" id="PTHR43690">
    <property type="entry name" value="NARDILYSIN"/>
    <property type="match status" value="1"/>
</dbReference>
<protein>
    <submittedName>
        <fullName evidence="13">Zinc protease</fullName>
        <ecNumber evidence="13">3.4.24.-</ecNumber>
    </submittedName>
</protein>
<keyword evidence="10" id="KW-0732">Signal</keyword>
<evidence type="ECO:0000256" key="7">
    <source>
        <dbReference type="ARBA" id="ARBA00023049"/>
    </source>
</evidence>
<dbReference type="InterPro" id="IPR007863">
    <property type="entry name" value="Peptidase_M16_C"/>
</dbReference>
<dbReference type="InterPro" id="IPR011249">
    <property type="entry name" value="Metalloenz_LuxS/M16"/>
</dbReference>
<dbReference type="EC" id="3.4.24.-" evidence="13"/>
<comment type="caution">
    <text evidence="13">The sequence shown here is derived from an EMBL/GenBank/DDBJ whole genome shotgun (WGS) entry which is preliminary data.</text>
</comment>
<feature type="compositionally biased region" description="Low complexity" evidence="9">
    <location>
        <begin position="31"/>
        <end position="56"/>
    </location>
</feature>
<evidence type="ECO:0000313" key="13">
    <source>
        <dbReference type="EMBL" id="MBB5352225.1"/>
    </source>
</evidence>
<feature type="domain" description="Peptidase M16 C-terminal" evidence="12">
    <location>
        <begin position="722"/>
        <end position="901"/>
    </location>
</feature>
<dbReference type="EMBL" id="JACHFD010000011">
    <property type="protein sequence ID" value="MBB5352225.1"/>
    <property type="molecule type" value="Genomic_DNA"/>
</dbReference>
<dbReference type="Pfam" id="PF05193">
    <property type="entry name" value="Peptidase_M16_C"/>
    <property type="match status" value="2"/>
</dbReference>
<dbReference type="Pfam" id="PF00675">
    <property type="entry name" value="Peptidase_M16"/>
    <property type="match status" value="1"/>
</dbReference>
<feature type="chain" id="PRO_5032804007" evidence="10">
    <location>
        <begin position="21"/>
        <end position="972"/>
    </location>
</feature>
<dbReference type="AlphaFoldDB" id="A0A840V2L0"/>
<dbReference type="GO" id="GO:0046872">
    <property type="term" value="F:metal ion binding"/>
    <property type="evidence" value="ECO:0007669"/>
    <property type="project" value="UniProtKB-KW"/>
</dbReference>
<dbReference type="PROSITE" id="PS00143">
    <property type="entry name" value="INSULINASE"/>
    <property type="match status" value="1"/>
</dbReference>
<evidence type="ECO:0000313" key="14">
    <source>
        <dbReference type="Proteomes" id="UP000557717"/>
    </source>
</evidence>
<comment type="similarity">
    <text evidence="2 8">Belongs to the peptidase M16 family.</text>
</comment>
<evidence type="ECO:0000256" key="9">
    <source>
        <dbReference type="SAM" id="MobiDB-lite"/>
    </source>
</evidence>
<feature type="domain" description="Peptidase M16 C-terminal" evidence="12">
    <location>
        <begin position="245"/>
        <end position="426"/>
    </location>
</feature>
<evidence type="ECO:0000256" key="1">
    <source>
        <dbReference type="ARBA" id="ARBA00001947"/>
    </source>
</evidence>
<feature type="region of interest" description="Disordered" evidence="9">
    <location>
        <begin position="26"/>
        <end position="68"/>
    </location>
</feature>
<comment type="cofactor">
    <cofactor evidence="1">
        <name>Zn(2+)</name>
        <dbReference type="ChEBI" id="CHEBI:29105"/>
    </cofactor>
</comment>
<organism evidence="13 14">
    <name type="scientific">Haloferula luteola</name>
    <dbReference type="NCBI Taxonomy" id="595692"/>
    <lineage>
        <taxon>Bacteria</taxon>
        <taxon>Pseudomonadati</taxon>
        <taxon>Verrucomicrobiota</taxon>
        <taxon>Verrucomicrobiia</taxon>
        <taxon>Verrucomicrobiales</taxon>
        <taxon>Verrucomicrobiaceae</taxon>
        <taxon>Haloferula</taxon>
    </lineage>
</organism>
<keyword evidence="5 13" id="KW-0378">Hydrolase</keyword>
<dbReference type="RefSeq" id="WP_184019080.1">
    <property type="nucleotide sequence ID" value="NZ_JACHFD010000011.1"/>
</dbReference>
<reference evidence="13 14" key="1">
    <citation type="submission" date="2020-08" db="EMBL/GenBank/DDBJ databases">
        <title>Genomic Encyclopedia of Type Strains, Phase IV (KMG-IV): sequencing the most valuable type-strain genomes for metagenomic binning, comparative biology and taxonomic classification.</title>
        <authorList>
            <person name="Goeker M."/>
        </authorList>
    </citation>
    <scope>NUCLEOTIDE SEQUENCE [LARGE SCALE GENOMIC DNA]</scope>
    <source>
        <strain evidence="13 14">YC6886</strain>
    </source>
</reference>
<evidence type="ECO:0000256" key="10">
    <source>
        <dbReference type="SAM" id="SignalP"/>
    </source>
</evidence>
<keyword evidence="14" id="KW-1185">Reference proteome</keyword>
<evidence type="ECO:0000259" key="12">
    <source>
        <dbReference type="Pfam" id="PF05193"/>
    </source>
</evidence>
<evidence type="ECO:0000256" key="5">
    <source>
        <dbReference type="ARBA" id="ARBA00022801"/>
    </source>
</evidence>
<dbReference type="InterPro" id="IPR001431">
    <property type="entry name" value="Pept_M16_Zn_BS"/>
</dbReference>
<dbReference type="Proteomes" id="UP000557717">
    <property type="component" value="Unassembled WGS sequence"/>
</dbReference>
<gene>
    <name evidence="13" type="ORF">HNR46_002468</name>
</gene>
<keyword evidence="4" id="KW-0479">Metal-binding</keyword>
<dbReference type="InterPro" id="IPR011765">
    <property type="entry name" value="Pept_M16_N"/>
</dbReference>
<keyword evidence="3 13" id="KW-0645">Protease</keyword>
<dbReference type="PANTHER" id="PTHR43690:SF17">
    <property type="entry name" value="PROTEIN YHJJ"/>
    <property type="match status" value="1"/>
</dbReference>
<proteinExistence type="inferred from homology"/>
<dbReference type="GO" id="GO:0006508">
    <property type="term" value="P:proteolysis"/>
    <property type="evidence" value="ECO:0007669"/>
    <property type="project" value="UniProtKB-KW"/>
</dbReference>
<keyword evidence="7" id="KW-0482">Metalloprotease</keyword>
<evidence type="ECO:0000256" key="2">
    <source>
        <dbReference type="ARBA" id="ARBA00007261"/>
    </source>
</evidence>
<evidence type="ECO:0000259" key="11">
    <source>
        <dbReference type="Pfam" id="PF00675"/>
    </source>
</evidence>
<feature type="signal peptide" evidence="10">
    <location>
        <begin position="1"/>
        <end position="20"/>
    </location>
</feature>
<dbReference type="SUPFAM" id="SSF63411">
    <property type="entry name" value="LuxS/MPP-like metallohydrolase"/>
    <property type="match status" value="4"/>
</dbReference>
<evidence type="ECO:0000256" key="4">
    <source>
        <dbReference type="ARBA" id="ARBA00022723"/>
    </source>
</evidence>
<evidence type="ECO:0000256" key="8">
    <source>
        <dbReference type="RuleBase" id="RU004447"/>
    </source>
</evidence>
<evidence type="ECO:0000256" key="6">
    <source>
        <dbReference type="ARBA" id="ARBA00022833"/>
    </source>
</evidence>
<sequence length="972" mass="107388">MRNPAPLVLSLALAAAAVFLMVRKPDPAPSPSEESPTAEAAVAEAPAAADPADRIPSPWPQSVSDIPADSDIQFGTLENGMRFIILPNDEPPKRLSVRLHIAAGSLMEADDQQGLAHFLEHMVFNGTKHFTPAELIPRMQRLGIAFGAHANAYTSFDETVYMLDLPDLSEPTLDLAFTVMRDFADGALLSQEEIDKERGVILSEMNSRDSIGYRIMKKQFQALLPDSLITRRFPIGQADVIENAQRDRFVDFYHRYYTPSRMTFVVVGDLSTDDVRQRIEKSFGNFAEPENPGGNPDLGKVETTPSTEPLVFSDAELPATSLSMMWIKPFEDRIDNRENRAEAMRLALANAMIGRRFDRLSKESDAAILEGSASSQDLFRAVTIGSVDVTVTEGRLDDAVTILEHEYRRALEHGFTEAELAEAKANVLNYYEQQVANRESRRSDSLATWIARTINERSVLSSPETDLEVAKSILEEVTPKDCHAAFLEFWKDSQPRLVMTAKEAPEDIAQQLSTRFAEAATQPVEAPEEAEVKTFAYTDFGPSGMVADRSTAEDLGITRLTLSNGITVNLKPTDFDKNRISLLARIGHGRLGMDPGKPGLAEFTDAVVNEGGIGEHSAEELRRILAGRNVGSGFGVGEDSFALSGTTTPDDLALQLQLMTAQLLHPGTRQEAIDQFRRSVPMIYQQLRHNAGGAQQKMSAWLRNDDPRFSFPEEPDTLLAYTADDILPWLAEDFTSAAIELNVVGDFDPETLEPLILSTFGALPQRPAATELPEAQRTVTFPKAPQEKEFTYQSRIERGQSMVIWKVPGPRGNEEQFRRFNLVADILADRLREEIREKLGASYSPSAQAAGSLGLDDFGFLLTASIGKPNDIPTLNEASRRIAADLAENGADEDELTRARTPMLAELEKSLRDNGYWLGTVLNGSTQDPRRFDLARHRIEDVRSITLDEINALAKKYLNSESALSVSILPVP</sequence>
<dbReference type="Gene3D" id="3.30.830.10">
    <property type="entry name" value="Metalloenzyme, LuxS/M16 peptidase-like"/>
    <property type="match status" value="4"/>
</dbReference>
<name>A0A840V2L0_9BACT</name>